<proteinExistence type="predicted"/>
<evidence type="ECO:0000259" key="2">
    <source>
        <dbReference type="Pfam" id="PF00120"/>
    </source>
</evidence>
<feature type="domain" description="GS catalytic" evidence="2">
    <location>
        <begin position="2"/>
        <end position="105"/>
    </location>
</feature>
<name>A0A0F8ZRU0_9ZZZZ</name>
<dbReference type="PANTHER" id="PTHR43785">
    <property type="entry name" value="GAMMA-GLUTAMYLPUTRESCINE SYNTHETASE"/>
    <property type="match status" value="1"/>
</dbReference>
<dbReference type="Gene3D" id="3.30.590.10">
    <property type="entry name" value="Glutamine synthetase/guanido kinase, catalytic domain"/>
    <property type="match status" value="1"/>
</dbReference>
<accession>A0A0F8ZRU0</accession>
<dbReference type="GO" id="GO:0006598">
    <property type="term" value="P:polyamine catabolic process"/>
    <property type="evidence" value="ECO:0007669"/>
    <property type="project" value="TreeGrafter"/>
</dbReference>
<evidence type="ECO:0000256" key="1">
    <source>
        <dbReference type="ARBA" id="ARBA00022598"/>
    </source>
</evidence>
<sequence>SGPKSRRVENRLAGMDCNPYLGIAASLACGYLGLTQQKDPLPEFKGDAYVGEGDIPQVLGEALDLFEQATDLHEVLGPDFARVYSIVKRAEYEEFLQVISPWEREHLLMNV</sequence>
<dbReference type="Pfam" id="PF00120">
    <property type="entry name" value="Gln-synt_C"/>
    <property type="match status" value="1"/>
</dbReference>
<dbReference type="InterPro" id="IPR008146">
    <property type="entry name" value="Gln_synth_cat_dom"/>
</dbReference>
<protein>
    <recommendedName>
        <fullName evidence="2">GS catalytic domain-containing protein</fullName>
    </recommendedName>
</protein>
<organism evidence="3">
    <name type="scientific">marine sediment metagenome</name>
    <dbReference type="NCBI Taxonomy" id="412755"/>
    <lineage>
        <taxon>unclassified sequences</taxon>
        <taxon>metagenomes</taxon>
        <taxon>ecological metagenomes</taxon>
    </lineage>
</organism>
<evidence type="ECO:0000313" key="3">
    <source>
        <dbReference type="EMBL" id="KKK88735.1"/>
    </source>
</evidence>
<reference evidence="3" key="1">
    <citation type="journal article" date="2015" name="Nature">
        <title>Complex archaea that bridge the gap between prokaryotes and eukaryotes.</title>
        <authorList>
            <person name="Spang A."/>
            <person name="Saw J.H."/>
            <person name="Jorgensen S.L."/>
            <person name="Zaremba-Niedzwiedzka K."/>
            <person name="Martijn J."/>
            <person name="Lind A.E."/>
            <person name="van Eijk R."/>
            <person name="Schleper C."/>
            <person name="Guy L."/>
            <person name="Ettema T.J."/>
        </authorList>
    </citation>
    <scope>NUCLEOTIDE SEQUENCE</scope>
</reference>
<dbReference type="PANTHER" id="PTHR43785:SF3">
    <property type="entry name" value="GS CATALYTIC DOMAIN-CONTAINING PROTEIN"/>
    <property type="match status" value="1"/>
</dbReference>
<comment type="caution">
    <text evidence="3">The sequence shown here is derived from an EMBL/GenBank/DDBJ whole genome shotgun (WGS) entry which is preliminary data.</text>
</comment>
<dbReference type="GO" id="GO:0004356">
    <property type="term" value="F:glutamine synthetase activity"/>
    <property type="evidence" value="ECO:0007669"/>
    <property type="project" value="InterPro"/>
</dbReference>
<feature type="non-terminal residue" evidence="3">
    <location>
        <position position="1"/>
    </location>
</feature>
<dbReference type="EMBL" id="LAZR01049823">
    <property type="protein sequence ID" value="KKK88735.1"/>
    <property type="molecule type" value="Genomic_DNA"/>
</dbReference>
<keyword evidence="1" id="KW-0436">Ligase</keyword>
<dbReference type="InterPro" id="IPR014746">
    <property type="entry name" value="Gln_synth/guanido_kin_cat_dom"/>
</dbReference>
<dbReference type="SUPFAM" id="SSF55931">
    <property type="entry name" value="Glutamine synthetase/guanido kinase"/>
    <property type="match status" value="1"/>
</dbReference>
<gene>
    <name evidence="3" type="ORF">LCGC14_2740170</name>
</gene>
<dbReference type="AlphaFoldDB" id="A0A0F8ZRU0"/>
<dbReference type="GO" id="GO:0006542">
    <property type="term" value="P:glutamine biosynthetic process"/>
    <property type="evidence" value="ECO:0007669"/>
    <property type="project" value="TreeGrafter"/>
</dbReference>